<proteinExistence type="predicted"/>
<dbReference type="EMBL" id="QPFP01000070">
    <property type="protein sequence ID" value="TEB24103.1"/>
    <property type="molecule type" value="Genomic_DNA"/>
</dbReference>
<gene>
    <name evidence="3" type="ORF">FA13DRAFT_1778001</name>
</gene>
<dbReference type="STRING" id="71717.A0A4Y7SQF7"/>
<dbReference type="InterPro" id="IPR057210">
    <property type="entry name" value="DUF7888"/>
</dbReference>
<dbReference type="AlphaFoldDB" id="A0A4Y7SQF7"/>
<sequence length="238" mass="26530">MRFHTIILCLLAGTASLVSALPASESFTEAQLVLRADGDVATLTARSPEEAVSELLERDAAFAVASGAGSLNSRDLSTPDIEELVLRSFGFDEDLLIEERDGLEYDEVLEARFGKAVAQAVKVAVKGIKKIIDVIKGKIEKDKARRSQFTSDFIKDAMAKYRGWNWVICHTKHKTDFKGENHHRHEEFKVSFGKTIGYEIYWFKAGTFERQGDGGYLNWAYGGNIVSKSKDGKKITFK</sequence>
<keyword evidence="1" id="KW-0732">Signal</keyword>
<evidence type="ECO:0000256" key="1">
    <source>
        <dbReference type="SAM" id="SignalP"/>
    </source>
</evidence>
<evidence type="ECO:0000259" key="2">
    <source>
        <dbReference type="Pfam" id="PF25411"/>
    </source>
</evidence>
<dbReference type="Proteomes" id="UP000298030">
    <property type="component" value="Unassembled WGS sequence"/>
</dbReference>
<organism evidence="3 4">
    <name type="scientific">Coprinellus micaceus</name>
    <name type="common">Glistening ink-cap mushroom</name>
    <name type="synonym">Coprinus micaceus</name>
    <dbReference type="NCBI Taxonomy" id="71717"/>
    <lineage>
        <taxon>Eukaryota</taxon>
        <taxon>Fungi</taxon>
        <taxon>Dikarya</taxon>
        <taxon>Basidiomycota</taxon>
        <taxon>Agaricomycotina</taxon>
        <taxon>Agaricomycetes</taxon>
        <taxon>Agaricomycetidae</taxon>
        <taxon>Agaricales</taxon>
        <taxon>Agaricineae</taxon>
        <taxon>Psathyrellaceae</taxon>
        <taxon>Coprinellus</taxon>
    </lineage>
</organism>
<evidence type="ECO:0000313" key="4">
    <source>
        <dbReference type="Proteomes" id="UP000298030"/>
    </source>
</evidence>
<comment type="caution">
    <text evidence="3">The sequence shown here is derived from an EMBL/GenBank/DDBJ whole genome shotgun (WGS) entry which is preliminary data.</text>
</comment>
<accession>A0A4Y7SQF7</accession>
<feature type="signal peptide" evidence="1">
    <location>
        <begin position="1"/>
        <end position="20"/>
    </location>
</feature>
<protein>
    <recommendedName>
        <fullName evidence="2">DUF7888 domain-containing protein</fullName>
    </recommendedName>
</protein>
<feature type="chain" id="PRO_5021217389" description="DUF7888 domain-containing protein" evidence="1">
    <location>
        <begin position="21"/>
        <end position="238"/>
    </location>
</feature>
<keyword evidence="4" id="KW-1185">Reference proteome</keyword>
<reference evidence="3 4" key="1">
    <citation type="journal article" date="2019" name="Nat. Ecol. Evol.">
        <title>Megaphylogeny resolves global patterns of mushroom evolution.</title>
        <authorList>
            <person name="Varga T."/>
            <person name="Krizsan K."/>
            <person name="Foldi C."/>
            <person name="Dima B."/>
            <person name="Sanchez-Garcia M."/>
            <person name="Sanchez-Ramirez S."/>
            <person name="Szollosi G.J."/>
            <person name="Szarkandi J.G."/>
            <person name="Papp V."/>
            <person name="Albert L."/>
            <person name="Andreopoulos W."/>
            <person name="Angelini C."/>
            <person name="Antonin V."/>
            <person name="Barry K.W."/>
            <person name="Bougher N.L."/>
            <person name="Buchanan P."/>
            <person name="Buyck B."/>
            <person name="Bense V."/>
            <person name="Catcheside P."/>
            <person name="Chovatia M."/>
            <person name="Cooper J."/>
            <person name="Damon W."/>
            <person name="Desjardin D."/>
            <person name="Finy P."/>
            <person name="Geml J."/>
            <person name="Haridas S."/>
            <person name="Hughes K."/>
            <person name="Justo A."/>
            <person name="Karasinski D."/>
            <person name="Kautmanova I."/>
            <person name="Kiss B."/>
            <person name="Kocsube S."/>
            <person name="Kotiranta H."/>
            <person name="LaButti K.M."/>
            <person name="Lechner B.E."/>
            <person name="Liimatainen K."/>
            <person name="Lipzen A."/>
            <person name="Lukacs Z."/>
            <person name="Mihaltcheva S."/>
            <person name="Morgado L.N."/>
            <person name="Niskanen T."/>
            <person name="Noordeloos M.E."/>
            <person name="Ohm R.A."/>
            <person name="Ortiz-Santana B."/>
            <person name="Ovrebo C."/>
            <person name="Racz N."/>
            <person name="Riley R."/>
            <person name="Savchenko A."/>
            <person name="Shiryaev A."/>
            <person name="Soop K."/>
            <person name="Spirin V."/>
            <person name="Szebenyi C."/>
            <person name="Tomsovsky M."/>
            <person name="Tulloss R.E."/>
            <person name="Uehling J."/>
            <person name="Grigoriev I.V."/>
            <person name="Vagvolgyi C."/>
            <person name="Papp T."/>
            <person name="Martin F.M."/>
            <person name="Miettinen O."/>
            <person name="Hibbett D.S."/>
            <person name="Nagy L.G."/>
        </authorList>
    </citation>
    <scope>NUCLEOTIDE SEQUENCE [LARGE SCALE GENOMIC DNA]</scope>
    <source>
        <strain evidence="3 4">FP101781</strain>
    </source>
</reference>
<evidence type="ECO:0000313" key="3">
    <source>
        <dbReference type="EMBL" id="TEB24103.1"/>
    </source>
</evidence>
<feature type="domain" description="DUF7888" evidence="2">
    <location>
        <begin position="114"/>
        <end position="223"/>
    </location>
</feature>
<name>A0A4Y7SQF7_COPMI</name>
<dbReference type="OrthoDB" id="3685327at2759"/>
<dbReference type="Pfam" id="PF25411">
    <property type="entry name" value="DUF7888"/>
    <property type="match status" value="1"/>
</dbReference>